<evidence type="ECO:0000313" key="1">
    <source>
        <dbReference type="EMBL" id="GAG82143.1"/>
    </source>
</evidence>
<reference evidence="1" key="1">
    <citation type="journal article" date="2014" name="Front. Microbiol.">
        <title>High frequency of phylogenetically diverse reductive dehalogenase-homologous genes in deep subseafloor sedimentary metagenomes.</title>
        <authorList>
            <person name="Kawai M."/>
            <person name="Futagami T."/>
            <person name="Toyoda A."/>
            <person name="Takaki Y."/>
            <person name="Nishi S."/>
            <person name="Hori S."/>
            <person name="Arai W."/>
            <person name="Tsubouchi T."/>
            <person name="Morono Y."/>
            <person name="Uchiyama I."/>
            <person name="Ito T."/>
            <person name="Fujiyama A."/>
            <person name="Inagaki F."/>
            <person name="Takami H."/>
        </authorList>
    </citation>
    <scope>NUCLEOTIDE SEQUENCE</scope>
    <source>
        <strain evidence="1">Expedition CK06-06</strain>
    </source>
</reference>
<sequence length="70" mass="7662">TGDSLVSEKSTLGTVDPTLLKETIGDGYIIGETFIMGNDIEWTNAIAVKFYFLGSGTHETDMISDFKRGR</sequence>
<name>X1BDD2_9ZZZZ</name>
<proteinExistence type="predicted"/>
<protein>
    <submittedName>
        <fullName evidence="1">Uncharacterized protein</fullName>
    </submittedName>
</protein>
<feature type="non-terminal residue" evidence="1">
    <location>
        <position position="1"/>
    </location>
</feature>
<dbReference type="AlphaFoldDB" id="X1BDD2"/>
<gene>
    <name evidence="1" type="ORF">S01H4_29679</name>
</gene>
<accession>X1BDD2</accession>
<organism evidence="1">
    <name type="scientific">marine sediment metagenome</name>
    <dbReference type="NCBI Taxonomy" id="412755"/>
    <lineage>
        <taxon>unclassified sequences</taxon>
        <taxon>metagenomes</taxon>
        <taxon>ecological metagenomes</taxon>
    </lineage>
</organism>
<comment type="caution">
    <text evidence="1">The sequence shown here is derived from an EMBL/GenBank/DDBJ whole genome shotgun (WGS) entry which is preliminary data.</text>
</comment>
<dbReference type="EMBL" id="BART01015255">
    <property type="protein sequence ID" value="GAG82143.1"/>
    <property type="molecule type" value="Genomic_DNA"/>
</dbReference>